<evidence type="ECO:0000313" key="6">
    <source>
        <dbReference type="EMBL" id="MBM9466639.1"/>
    </source>
</evidence>
<dbReference type="RefSeq" id="WP_205259603.1">
    <property type="nucleotide sequence ID" value="NZ_JAERWK010000007.1"/>
</dbReference>
<evidence type="ECO:0000259" key="5">
    <source>
        <dbReference type="Pfam" id="PF08281"/>
    </source>
</evidence>
<dbReference type="InterPro" id="IPR013325">
    <property type="entry name" value="RNA_pol_sigma_r2"/>
</dbReference>
<dbReference type="NCBIfam" id="TIGR02937">
    <property type="entry name" value="sigma70-ECF"/>
    <property type="match status" value="1"/>
</dbReference>
<evidence type="ECO:0000256" key="3">
    <source>
        <dbReference type="ARBA" id="ARBA00023082"/>
    </source>
</evidence>
<reference evidence="6" key="1">
    <citation type="submission" date="2021-01" db="EMBL/GenBank/DDBJ databases">
        <title>YIM 132084 draft genome.</title>
        <authorList>
            <person name="An D."/>
        </authorList>
    </citation>
    <scope>NUCLEOTIDE SEQUENCE</scope>
    <source>
        <strain evidence="6">YIM 132084</strain>
    </source>
</reference>
<keyword evidence="7" id="KW-1185">Reference proteome</keyword>
<keyword evidence="3" id="KW-0731">Sigma factor</keyword>
<feature type="domain" description="RNA polymerase sigma factor 70 region 4 type 2" evidence="5">
    <location>
        <begin position="116"/>
        <end position="165"/>
    </location>
</feature>
<evidence type="ECO:0000256" key="2">
    <source>
        <dbReference type="ARBA" id="ARBA00023015"/>
    </source>
</evidence>
<dbReference type="InterPro" id="IPR039425">
    <property type="entry name" value="RNA_pol_sigma-70-like"/>
</dbReference>
<dbReference type="EMBL" id="JAERWK010000007">
    <property type="protein sequence ID" value="MBM9466639.1"/>
    <property type="molecule type" value="Genomic_DNA"/>
</dbReference>
<dbReference type="GO" id="GO:0006352">
    <property type="term" value="P:DNA-templated transcription initiation"/>
    <property type="evidence" value="ECO:0007669"/>
    <property type="project" value="InterPro"/>
</dbReference>
<dbReference type="SUPFAM" id="SSF88946">
    <property type="entry name" value="Sigma2 domain of RNA polymerase sigma factors"/>
    <property type="match status" value="1"/>
</dbReference>
<name>A0A938YBA4_9ACTN</name>
<evidence type="ECO:0000256" key="1">
    <source>
        <dbReference type="ARBA" id="ARBA00010641"/>
    </source>
</evidence>
<dbReference type="PANTHER" id="PTHR43133:SF25">
    <property type="entry name" value="RNA POLYMERASE SIGMA FACTOR RFAY-RELATED"/>
    <property type="match status" value="1"/>
</dbReference>
<proteinExistence type="inferred from homology"/>
<dbReference type="Gene3D" id="1.10.10.10">
    <property type="entry name" value="Winged helix-like DNA-binding domain superfamily/Winged helix DNA-binding domain"/>
    <property type="match status" value="1"/>
</dbReference>
<dbReference type="Proteomes" id="UP000663792">
    <property type="component" value="Unassembled WGS sequence"/>
</dbReference>
<dbReference type="Gene3D" id="1.10.1740.10">
    <property type="match status" value="1"/>
</dbReference>
<comment type="similarity">
    <text evidence="1">Belongs to the sigma-70 factor family. ECF subfamily.</text>
</comment>
<protein>
    <submittedName>
        <fullName evidence="6">Sigma-70 family RNA polymerase sigma factor</fullName>
    </submittedName>
</protein>
<dbReference type="InterPro" id="IPR036388">
    <property type="entry name" value="WH-like_DNA-bd_sf"/>
</dbReference>
<gene>
    <name evidence="6" type="ORF">JL106_05000</name>
</gene>
<keyword evidence="2" id="KW-0805">Transcription regulation</keyword>
<dbReference type="SUPFAM" id="SSF88659">
    <property type="entry name" value="Sigma3 and sigma4 domains of RNA polymerase sigma factors"/>
    <property type="match status" value="1"/>
</dbReference>
<dbReference type="PANTHER" id="PTHR43133">
    <property type="entry name" value="RNA POLYMERASE ECF-TYPE SIGMA FACTO"/>
    <property type="match status" value="1"/>
</dbReference>
<sequence>MVPESERAAFEQTYRTHASSVFSHFLQRGMTRTDAEDLTAEVFATAWRRHGEIEPHPEAGMLPWLLGTANNMLRAKRRSLWRAHRALARVERPADVPDLALDVTQAAEDQARLAVLIEVLRGLSTAEQEVIQFCVIRGISPTVVAQVTGEPAGTVRSRLSRALAKARVRFAELTDAAPDPGRTGGSW</sequence>
<dbReference type="InterPro" id="IPR014284">
    <property type="entry name" value="RNA_pol_sigma-70_dom"/>
</dbReference>
<dbReference type="AlphaFoldDB" id="A0A938YBA4"/>
<evidence type="ECO:0000256" key="4">
    <source>
        <dbReference type="ARBA" id="ARBA00023163"/>
    </source>
</evidence>
<dbReference type="InterPro" id="IPR013249">
    <property type="entry name" value="RNA_pol_sigma70_r4_t2"/>
</dbReference>
<organism evidence="6 7">
    <name type="scientific">Nakamurella leprariae</name>
    <dbReference type="NCBI Taxonomy" id="2803911"/>
    <lineage>
        <taxon>Bacteria</taxon>
        <taxon>Bacillati</taxon>
        <taxon>Actinomycetota</taxon>
        <taxon>Actinomycetes</taxon>
        <taxon>Nakamurellales</taxon>
        <taxon>Nakamurellaceae</taxon>
        <taxon>Nakamurella</taxon>
    </lineage>
</organism>
<dbReference type="GO" id="GO:0016987">
    <property type="term" value="F:sigma factor activity"/>
    <property type="evidence" value="ECO:0007669"/>
    <property type="project" value="UniProtKB-KW"/>
</dbReference>
<dbReference type="GO" id="GO:0003677">
    <property type="term" value="F:DNA binding"/>
    <property type="evidence" value="ECO:0007669"/>
    <property type="project" value="InterPro"/>
</dbReference>
<accession>A0A938YBA4</accession>
<comment type="caution">
    <text evidence="6">The sequence shown here is derived from an EMBL/GenBank/DDBJ whole genome shotgun (WGS) entry which is preliminary data.</text>
</comment>
<keyword evidence="4" id="KW-0804">Transcription</keyword>
<dbReference type="InterPro" id="IPR013324">
    <property type="entry name" value="RNA_pol_sigma_r3/r4-like"/>
</dbReference>
<evidence type="ECO:0000313" key="7">
    <source>
        <dbReference type="Proteomes" id="UP000663792"/>
    </source>
</evidence>
<dbReference type="Pfam" id="PF08281">
    <property type="entry name" value="Sigma70_r4_2"/>
    <property type="match status" value="1"/>
</dbReference>